<sequence>MPAPSSGFKWFADTLRLEELLTTCDWPIKKDPTKDYDLLLRGLRACGESANASNKELGTNFESHHLLEKDSTEAGSDCITS</sequence>
<keyword evidence="2" id="KW-1185">Reference proteome</keyword>
<evidence type="ECO:0000313" key="2">
    <source>
        <dbReference type="Proteomes" id="UP000270094"/>
    </source>
</evidence>
<protein>
    <submittedName>
        <fullName evidence="1">Uncharacterized protein</fullName>
    </submittedName>
</protein>
<dbReference type="EMBL" id="UYYB01001127">
    <property type="protein sequence ID" value="VDM65654.1"/>
    <property type="molecule type" value="Genomic_DNA"/>
</dbReference>
<evidence type="ECO:0000313" key="1">
    <source>
        <dbReference type="EMBL" id="VDM65654.1"/>
    </source>
</evidence>
<dbReference type="AlphaFoldDB" id="A0A3P7IJA9"/>
<proteinExistence type="predicted"/>
<dbReference type="Proteomes" id="UP000270094">
    <property type="component" value="Unassembled WGS sequence"/>
</dbReference>
<reference evidence="1 2" key="1">
    <citation type="submission" date="2018-11" db="EMBL/GenBank/DDBJ databases">
        <authorList>
            <consortium name="Pathogen Informatics"/>
        </authorList>
    </citation>
    <scope>NUCLEOTIDE SEQUENCE [LARGE SCALE GENOMIC DNA]</scope>
</reference>
<organism evidence="1 2">
    <name type="scientific">Strongylus vulgaris</name>
    <name type="common">Blood worm</name>
    <dbReference type="NCBI Taxonomy" id="40348"/>
    <lineage>
        <taxon>Eukaryota</taxon>
        <taxon>Metazoa</taxon>
        <taxon>Ecdysozoa</taxon>
        <taxon>Nematoda</taxon>
        <taxon>Chromadorea</taxon>
        <taxon>Rhabditida</taxon>
        <taxon>Rhabditina</taxon>
        <taxon>Rhabditomorpha</taxon>
        <taxon>Strongyloidea</taxon>
        <taxon>Strongylidae</taxon>
        <taxon>Strongylus</taxon>
    </lineage>
</organism>
<gene>
    <name evidence="1" type="ORF">SVUK_LOCUS652</name>
</gene>
<name>A0A3P7IJA9_STRVU</name>
<accession>A0A3P7IJA9</accession>